<proteinExistence type="predicted"/>
<dbReference type="FunCoup" id="A0A2I4G2B0">
    <property type="interactions" value="654"/>
</dbReference>
<sequence>MDASFLAHSMRSSLSTVARRRNSTICKLPACSNPAVVAVLTTRPKESIAEDLSGKSTSSSSVYNDNWFDLVAINHLSQSVQAATGIRNSKSGYESLVEAAKVASQNFNPIQQKEVIIQALERAFPRPILSLIKILLPQSKFAREYFAAFTTVFFAWLVGPCEVRELELNGRREKNVVHIKKCRFLEETGCVGLCVNLCKMPSQTFIKDSFGIPVNMVPNFDDMSCEMIFGQDPPASTEDPALKQPCYKQCKAKLKHSMKCSS</sequence>
<dbReference type="Proteomes" id="UP000235220">
    <property type="component" value="Chromosome 10"/>
</dbReference>
<dbReference type="GO" id="GO:0005506">
    <property type="term" value="F:iron ion binding"/>
    <property type="evidence" value="ECO:0007669"/>
    <property type="project" value="InterPro"/>
</dbReference>
<organism evidence="1 2">
    <name type="scientific">Juglans regia</name>
    <name type="common">English walnut</name>
    <dbReference type="NCBI Taxonomy" id="51240"/>
    <lineage>
        <taxon>Eukaryota</taxon>
        <taxon>Viridiplantae</taxon>
        <taxon>Streptophyta</taxon>
        <taxon>Embryophyta</taxon>
        <taxon>Tracheophyta</taxon>
        <taxon>Spermatophyta</taxon>
        <taxon>Magnoliopsida</taxon>
        <taxon>eudicotyledons</taxon>
        <taxon>Gunneridae</taxon>
        <taxon>Pentapetalae</taxon>
        <taxon>rosids</taxon>
        <taxon>fabids</taxon>
        <taxon>Fagales</taxon>
        <taxon>Juglandaceae</taxon>
        <taxon>Juglans</taxon>
    </lineage>
</organism>
<dbReference type="KEGG" id="jre:109004072"/>
<accession>A0A2I4G2B0</accession>
<keyword evidence="1" id="KW-1185">Reference proteome</keyword>
<protein>
    <submittedName>
        <fullName evidence="2">Beta-carotene isomerase D27, chloroplastic-like</fullName>
    </submittedName>
</protein>
<evidence type="ECO:0000313" key="1">
    <source>
        <dbReference type="Proteomes" id="UP000235220"/>
    </source>
</evidence>
<dbReference type="PANTHER" id="PTHR33591">
    <property type="entry name" value="BETA-CAROTENE ISOMERASE D27"/>
    <property type="match status" value="1"/>
</dbReference>
<dbReference type="AlphaFoldDB" id="A0A2I4G2B0"/>
<dbReference type="PANTHER" id="PTHR33591:SF1">
    <property type="entry name" value="BETA-CAROTENE ISOMERASE D27, CHLOROPLASTIC"/>
    <property type="match status" value="1"/>
</dbReference>
<evidence type="ECO:0000313" key="2">
    <source>
        <dbReference type="RefSeq" id="XP_018838026.1"/>
    </source>
</evidence>
<dbReference type="OrthoDB" id="416096at2759"/>
<dbReference type="RefSeq" id="XP_018838026.1">
    <property type="nucleotide sequence ID" value="XM_018982481.2"/>
</dbReference>
<dbReference type="Pfam" id="PF13225">
    <property type="entry name" value="D27-like_C"/>
    <property type="match status" value="1"/>
</dbReference>
<gene>
    <name evidence="2" type="primary">LOC109004072</name>
</gene>
<reference evidence="2" key="1">
    <citation type="submission" date="2025-08" db="UniProtKB">
        <authorList>
            <consortium name="RefSeq"/>
        </authorList>
    </citation>
    <scope>IDENTIFICATION</scope>
    <source>
        <tissue evidence="2">Leaves</tissue>
    </source>
</reference>
<name>A0A2I4G2B0_JUGRE</name>
<dbReference type="InterPro" id="IPR025114">
    <property type="entry name" value="D27-like_C"/>
</dbReference>
<dbReference type="GeneID" id="109004072"/>
<dbReference type="Gramene" id="Jr10_23610_p1">
    <property type="protein sequence ID" value="cds.Jr10_23610_p1"/>
    <property type="gene ID" value="Jr10_23610"/>
</dbReference>
<dbReference type="InterPro" id="IPR038938">
    <property type="entry name" value="D27-like"/>
</dbReference>
<dbReference type="STRING" id="51240.A0A2I4G2B0"/>